<proteinExistence type="predicted"/>
<sequence>MNPLLKNYCVSVDFPDVSGAEHLEMLEMRDRILEIETQFSSEEKALLANADRQLVAKAPEFDREISRFINLPGRRNEQAIPPQRWWWYLDVLAVLPIHLKPEEIAQV</sequence>
<dbReference type="EMBL" id="MJGC01000111">
    <property type="protein sequence ID" value="OEJ72759.1"/>
    <property type="molecule type" value="Genomic_DNA"/>
</dbReference>
<dbReference type="RefSeq" id="WP_069969632.1">
    <property type="nucleotide sequence ID" value="NZ_CM124774.1"/>
</dbReference>
<evidence type="ECO:0000313" key="1">
    <source>
        <dbReference type="EMBL" id="OEJ72759.1"/>
    </source>
</evidence>
<name>A0A1E5QDM7_9CYAN</name>
<comment type="caution">
    <text evidence="1">The sequence shown here is derived from an EMBL/GenBank/DDBJ whole genome shotgun (WGS) entry which is preliminary data.</text>
</comment>
<dbReference type="OrthoDB" id="583205at2"/>
<gene>
    <name evidence="1" type="ORF">BH720_23325</name>
</gene>
<reference evidence="1" key="1">
    <citation type="submission" date="2016-09" db="EMBL/GenBank/DDBJ databases">
        <title>Draft genome of thermotolerant cyanobacterium Desertifilum sp. strain IPPAS B-1220.</title>
        <authorList>
            <person name="Sinetova M.A."/>
            <person name="Bolakhan K."/>
            <person name="Zayadan B.K."/>
            <person name="Mironov K.S."/>
            <person name="Ustinova V."/>
            <person name="Kupriyanova E.V."/>
            <person name="Sidorov R.A."/>
            <person name="Skrypnik A.N."/>
            <person name="Gogoleva N.E."/>
            <person name="Gogolev Y.V."/>
            <person name="Los D.A."/>
        </authorList>
    </citation>
    <scope>NUCLEOTIDE SEQUENCE [LARGE SCALE GENOMIC DNA]</scope>
    <source>
        <strain evidence="1">IPPAS B-1220</strain>
    </source>
</reference>
<organism evidence="1">
    <name type="scientific">Desertifilum tharense IPPAS B-1220</name>
    <dbReference type="NCBI Taxonomy" id="1781255"/>
    <lineage>
        <taxon>Bacteria</taxon>
        <taxon>Bacillati</taxon>
        <taxon>Cyanobacteriota</taxon>
        <taxon>Cyanophyceae</taxon>
        <taxon>Desertifilales</taxon>
        <taxon>Desertifilaceae</taxon>
        <taxon>Desertifilum</taxon>
    </lineage>
</organism>
<dbReference type="AlphaFoldDB" id="A0A1E5QDM7"/>
<protein>
    <submittedName>
        <fullName evidence="1">Uncharacterized protein</fullName>
    </submittedName>
</protein>
<dbReference type="STRING" id="1781255.BH720_23325"/>
<accession>A0A1E5QDM7</accession>